<keyword evidence="4" id="KW-1185">Reference proteome</keyword>
<feature type="region of interest" description="Disordered" evidence="1">
    <location>
        <begin position="64"/>
        <end position="84"/>
    </location>
</feature>
<dbReference type="PANTHER" id="PTHR48429">
    <property type="entry name" value="AGENET DOMAIN-CONTAINING PROTEIN"/>
    <property type="match status" value="1"/>
</dbReference>
<reference evidence="2 3" key="1">
    <citation type="journal article" date="2010" name="Nature">
        <title>Genome sequencing and analysis of the model grass Brachypodium distachyon.</title>
        <authorList>
            <consortium name="International Brachypodium Initiative"/>
        </authorList>
    </citation>
    <scope>NUCLEOTIDE SEQUENCE [LARGE SCALE GENOMIC DNA]</scope>
    <source>
        <strain evidence="2 3">Bd21</strain>
    </source>
</reference>
<proteinExistence type="predicted"/>
<organism evidence="2">
    <name type="scientific">Brachypodium distachyon</name>
    <name type="common">Purple false brome</name>
    <name type="synonym">Trachynia distachya</name>
    <dbReference type="NCBI Taxonomy" id="15368"/>
    <lineage>
        <taxon>Eukaryota</taxon>
        <taxon>Viridiplantae</taxon>
        <taxon>Streptophyta</taxon>
        <taxon>Embryophyta</taxon>
        <taxon>Tracheophyta</taxon>
        <taxon>Spermatophyta</taxon>
        <taxon>Magnoliopsida</taxon>
        <taxon>Liliopsida</taxon>
        <taxon>Poales</taxon>
        <taxon>Poaceae</taxon>
        <taxon>BOP clade</taxon>
        <taxon>Pooideae</taxon>
        <taxon>Stipodae</taxon>
        <taxon>Brachypodieae</taxon>
        <taxon>Brachypodium</taxon>
    </lineage>
</organism>
<dbReference type="EnsemblPlants" id="PNT78389">
    <property type="protein sequence ID" value="PNT78389"/>
    <property type="gene ID" value="BRADI_1g78498v3"/>
</dbReference>
<sequence length="140" mass="15630">MVWAFGQPAKGQKHVWEDAWRAAVDRCQHQMSPSNGLETPNSCRIDSCATEQCSKDTAVCKTTFSEPHSRKNSPNSLQYDRGQEASQVGGCEHARKDIPCAAVDRLPNLTLPMAGLETPAISRISKYLFVHHLLILLFRH</sequence>
<protein>
    <submittedName>
        <fullName evidence="2 3">Uncharacterized protein</fullName>
    </submittedName>
</protein>
<name>A0A2K2DVS7_BRADI</name>
<evidence type="ECO:0000313" key="2">
    <source>
        <dbReference type="EMBL" id="PNT78389.1"/>
    </source>
</evidence>
<reference evidence="3" key="3">
    <citation type="submission" date="2018-08" db="UniProtKB">
        <authorList>
            <consortium name="EnsemblPlants"/>
        </authorList>
    </citation>
    <scope>IDENTIFICATION</scope>
    <source>
        <strain evidence="3">cv. Bd21</strain>
    </source>
</reference>
<dbReference type="Proteomes" id="UP000008810">
    <property type="component" value="Chromosome 1"/>
</dbReference>
<evidence type="ECO:0000313" key="3">
    <source>
        <dbReference type="EnsemblPlants" id="PNT78389"/>
    </source>
</evidence>
<dbReference type="AlphaFoldDB" id="A0A2K2DVS7"/>
<dbReference type="InParanoid" id="A0A2K2DVS7"/>
<reference evidence="2" key="2">
    <citation type="submission" date="2017-06" db="EMBL/GenBank/DDBJ databases">
        <title>WGS assembly of Brachypodium distachyon.</title>
        <authorList>
            <consortium name="The International Brachypodium Initiative"/>
            <person name="Lucas S."/>
            <person name="Harmon-Smith M."/>
            <person name="Lail K."/>
            <person name="Tice H."/>
            <person name="Grimwood J."/>
            <person name="Bruce D."/>
            <person name="Barry K."/>
            <person name="Shu S."/>
            <person name="Lindquist E."/>
            <person name="Wang M."/>
            <person name="Pitluck S."/>
            <person name="Vogel J.P."/>
            <person name="Garvin D.F."/>
            <person name="Mockler T.C."/>
            <person name="Schmutz J."/>
            <person name="Rokhsar D."/>
            <person name="Bevan M.W."/>
        </authorList>
    </citation>
    <scope>NUCLEOTIDE SEQUENCE</scope>
    <source>
        <strain evidence="2">Bd21</strain>
    </source>
</reference>
<accession>A0A2K2DVS7</accession>
<feature type="compositionally biased region" description="Polar residues" evidence="1">
    <location>
        <begin position="64"/>
        <end position="78"/>
    </location>
</feature>
<dbReference type="EMBL" id="CM000880">
    <property type="protein sequence ID" value="PNT78389.1"/>
    <property type="molecule type" value="Genomic_DNA"/>
</dbReference>
<evidence type="ECO:0000256" key="1">
    <source>
        <dbReference type="SAM" id="MobiDB-lite"/>
    </source>
</evidence>
<dbReference type="Gramene" id="PNT78389">
    <property type="protein sequence ID" value="PNT78389"/>
    <property type="gene ID" value="BRADI_1g78498v3"/>
</dbReference>
<gene>
    <name evidence="2" type="ORF">BRADI_1g78498v3</name>
</gene>
<evidence type="ECO:0000313" key="4">
    <source>
        <dbReference type="Proteomes" id="UP000008810"/>
    </source>
</evidence>
<dbReference type="InterPro" id="IPR055274">
    <property type="entry name" value="SWO1"/>
</dbReference>
<dbReference type="PANTHER" id="PTHR48429:SF1">
    <property type="entry name" value="AGENET DOMAIN-CONTAINING PROTEIN"/>
    <property type="match status" value="1"/>
</dbReference>